<feature type="transmembrane region" description="Helical" evidence="6">
    <location>
        <begin position="389"/>
        <end position="413"/>
    </location>
</feature>
<keyword evidence="4 6" id="KW-1133">Transmembrane helix</keyword>
<feature type="transmembrane region" description="Helical" evidence="6">
    <location>
        <begin position="775"/>
        <end position="795"/>
    </location>
</feature>
<evidence type="ECO:0000259" key="7">
    <source>
        <dbReference type="Pfam" id="PF02687"/>
    </source>
</evidence>
<feature type="domain" description="MacB-like periplasmic core" evidence="8">
    <location>
        <begin position="443"/>
        <end position="641"/>
    </location>
</feature>
<feature type="domain" description="ABC3 transporter permease C-terminal" evidence="7">
    <location>
        <begin position="692"/>
        <end position="804"/>
    </location>
</feature>
<dbReference type="GO" id="GO:0005886">
    <property type="term" value="C:plasma membrane"/>
    <property type="evidence" value="ECO:0007669"/>
    <property type="project" value="UniProtKB-SubCell"/>
</dbReference>
<feature type="domain" description="MacB-like periplasmic core" evidence="8">
    <location>
        <begin position="20"/>
        <end position="253"/>
    </location>
</feature>
<dbReference type="RefSeq" id="WP_124877993.1">
    <property type="nucleotide sequence ID" value="NZ_RQJO01000011.1"/>
</dbReference>
<keyword evidence="5 6" id="KW-0472">Membrane</keyword>
<feature type="transmembrane region" description="Helical" evidence="6">
    <location>
        <begin position="689"/>
        <end position="713"/>
    </location>
</feature>
<proteinExistence type="predicted"/>
<dbReference type="AlphaFoldDB" id="A0A3P1BFV9"/>
<evidence type="ECO:0000313" key="10">
    <source>
        <dbReference type="Proteomes" id="UP000271925"/>
    </source>
</evidence>
<dbReference type="Pfam" id="PF02687">
    <property type="entry name" value="FtsX"/>
    <property type="match status" value="2"/>
</dbReference>
<evidence type="ECO:0000256" key="2">
    <source>
        <dbReference type="ARBA" id="ARBA00022475"/>
    </source>
</evidence>
<evidence type="ECO:0000313" key="9">
    <source>
        <dbReference type="EMBL" id="RRA99960.1"/>
    </source>
</evidence>
<evidence type="ECO:0000256" key="3">
    <source>
        <dbReference type="ARBA" id="ARBA00022692"/>
    </source>
</evidence>
<comment type="caution">
    <text evidence="9">The sequence shown here is derived from an EMBL/GenBank/DDBJ whole genome shotgun (WGS) entry which is preliminary data.</text>
</comment>
<comment type="subcellular location">
    <subcellularLocation>
        <location evidence="1">Cell membrane</location>
        <topology evidence="1">Multi-pass membrane protein</topology>
    </subcellularLocation>
</comment>
<dbReference type="OrthoDB" id="5933722at2"/>
<sequence>MYKNYLKIALRNLLKNKVFSGVNIAGLALGIAAFVLILEYISFEKSVNGFHKNLPTLYRMLWQNKTGDIWPDMPPAVATLMKQKFPEVTDFCRVVDSSISGIVTSATGQNRQSPRAFRETEIAYADASFFSLFSFPILQGDAATALTRPNTVAVSESYARKYFGNAKALGQVLTFNNQFGEALYTVTAVYADMPQNSDLQFGMVFSLQTFANPANLNGNDWARLDSFDGAYLITYLQLPEGADYRKLEDKFDQLKKKLRPEDANRMVLQPAKNIHLGASLSDPFPTTGNLGFVYLLGGIAVLILVIAWFNYINLSTAGALKRAKEVGVRKVIGAGQRQLIGQFLGESFLLNLLGFGLALMVVMTLQPVFNELIKKELSLDLLTSDTFWLTGLGLLLFGAMASGGYTAFALASFRPLQTLKGAFGTSAKGGSLRKTLVVFQFSVSVVLIICTFVLYRQLRFMQNQNLGVKLDQRVVIHGPEVGKDSTFTARTAALEHELDQLPYIKNFSSSGTVPGNYYNFSTNGITRQNPDLGDDKKTYSMGFIDPKFLATYGIALAAGRNFTATECEAGYVKSGKLMVNEKGARWLGFKSAADAVGRIINWGKPFEIVGVVKDYHHQSLQRAIDPIIFMPQNHGNWLTIQLSTDRIQTKIADLQRLYKASYPGNPFEFFFVDENYNKQYQTEQQYGRIFITASLLAIFIACLGLFGLATFLTEQRTKEIGVRKVLGASVGSIVSLLSKDFMKLVLVAFVIAAPIAWYAARYWLQNFEYKIELEWWLFGLAGGLAVLIALATISFQSIKAALTNPVSSLRSE</sequence>
<evidence type="ECO:0000256" key="6">
    <source>
        <dbReference type="SAM" id="Phobius"/>
    </source>
</evidence>
<evidence type="ECO:0000259" key="8">
    <source>
        <dbReference type="Pfam" id="PF12704"/>
    </source>
</evidence>
<feature type="domain" description="ABC3 transporter permease C-terminal" evidence="7">
    <location>
        <begin position="299"/>
        <end position="411"/>
    </location>
</feature>
<dbReference type="PANTHER" id="PTHR30572:SF18">
    <property type="entry name" value="ABC-TYPE MACROLIDE FAMILY EXPORT SYSTEM PERMEASE COMPONENT 2"/>
    <property type="match status" value="1"/>
</dbReference>
<feature type="transmembrane region" description="Helical" evidence="6">
    <location>
        <begin position="434"/>
        <end position="455"/>
    </location>
</feature>
<accession>A0A3P1BFV9</accession>
<evidence type="ECO:0000256" key="5">
    <source>
        <dbReference type="ARBA" id="ARBA00023136"/>
    </source>
</evidence>
<protein>
    <submittedName>
        <fullName evidence="9">FtsX-like permease family protein</fullName>
    </submittedName>
</protein>
<keyword evidence="2" id="KW-1003">Cell membrane</keyword>
<dbReference type="EMBL" id="RQJO01000011">
    <property type="protein sequence ID" value="RRA99960.1"/>
    <property type="molecule type" value="Genomic_DNA"/>
</dbReference>
<feature type="transmembrane region" description="Helical" evidence="6">
    <location>
        <begin position="348"/>
        <end position="369"/>
    </location>
</feature>
<organism evidence="9 10">
    <name type="scientific">Larkinella rosea</name>
    <dbReference type="NCBI Taxonomy" id="2025312"/>
    <lineage>
        <taxon>Bacteria</taxon>
        <taxon>Pseudomonadati</taxon>
        <taxon>Bacteroidota</taxon>
        <taxon>Cytophagia</taxon>
        <taxon>Cytophagales</taxon>
        <taxon>Spirosomataceae</taxon>
        <taxon>Larkinella</taxon>
    </lineage>
</organism>
<dbReference type="InterPro" id="IPR003838">
    <property type="entry name" value="ABC3_permease_C"/>
</dbReference>
<name>A0A3P1BFV9_9BACT</name>
<dbReference type="Pfam" id="PF12704">
    <property type="entry name" value="MacB_PCD"/>
    <property type="match status" value="2"/>
</dbReference>
<gene>
    <name evidence="9" type="ORF">EHT25_25365</name>
</gene>
<evidence type="ECO:0000256" key="4">
    <source>
        <dbReference type="ARBA" id="ARBA00022989"/>
    </source>
</evidence>
<dbReference type="PANTHER" id="PTHR30572">
    <property type="entry name" value="MEMBRANE COMPONENT OF TRANSPORTER-RELATED"/>
    <property type="match status" value="1"/>
</dbReference>
<keyword evidence="3 6" id="KW-0812">Transmembrane</keyword>
<feature type="transmembrane region" description="Helical" evidence="6">
    <location>
        <begin position="744"/>
        <end position="763"/>
    </location>
</feature>
<feature type="transmembrane region" description="Helical" evidence="6">
    <location>
        <begin position="21"/>
        <end position="43"/>
    </location>
</feature>
<keyword evidence="10" id="KW-1185">Reference proteome</keyword>
<dbReference type="InterPro" id="IPR050250">
    <property type="entry name" value="Macrolide_Exporter_MacB"/>
</dbReference>
<dbReference type="Proteomes" id="UP000271925">
    <property type="component" value="Unassembled WGS sequence"/>
</dbReference>
<reference evidence="9 10" key="1">
    <citation type="submission" date="2018-11" db="EMBL/GenBank/DDBJ databases">
        <authorList>
            <person name="Zhou Z."/>
            <person name="Wang G."/>
        </authorList>
    </citation>
    <scope>NUCLEOTIDE SEQUENCE [LARGE SCALE GENOMIC DNA]</scope>
    <source>
        <strain evidence="9 10">KCTC52004</strain>
    </source>
</reference>
<dbReference type="InterPro" id="IPR025857">
    <property type="entry name" value="MacB_PCD"/>
</dbReference>
<feature type="transmembrane region" description="Helical" evidence="6">
    <location>
        <begin position="291"/>
        <end position="312"/>
    </location>
</feature>
<evidence type="ECO:0000256" key="1">
    <source>
        <dbReference type="ARBA" id="ARBA00004651"/>
    </source>
</evidence>
<dbReference type="GO" id="GO:0022857">
    <property type="term" value="F:transmembrane transporter activity"/>
    <property type="evidence" value="ECO:0007669"/>
    <property type="project" value="TreeGrafter"/>
</dbReference>